<dbReference type="PANTHER" id="PTHR39168:SF2">
    <property type="entry name" value="HTH-TYPE TRANSCRIPTIONAL REGULATOR CMTR"/>
    <property type="match status" value="1"/>
</dbReference>
<accession>A0A7X5QYN0</accession>
<dbReference type="InterPro" id="IPR036388">
    <property type="entry name" value="WH-like_DNA-bd_sf"/>
</dbReference>
<gene>
    <name evidence="2" type="ORF">FHX76_000264</name>
</gene>
<dbReference type="RefSeq" id="WP_167146882.1">
    <property type="nucleotide sequence ID" value="NZ_JAAMOX010000001.1"/>
</dbReference>
<feature type="domain" description="HTH arsR-type" evidence="1">
    <location>
        <begin position="1"/>
        <end position="94"/>
    </location>
</feature>
<dbReference type="GO" id="GO:0003700">
    <property type="term" value="F:DNA-binding transcription factor activity"/>
    <property type="evidence" value="ECO:0007669"/>
    <property type="project" value="InterPro"/>
</dbReference>
<dbReference type="SUPFAM" id="SSF46785">
    <property type="entry name" value="Winged helix' DNA-binding domain"/>
    <property type="match status" value="1"/>
</dbReference>
<proteinExistence type="predicted"/>
<dbReference type="GO" id="GO:0010288">
    <property type="term" value="P:response to lead ion"/>
    <property type="evidence" value="ECO:0007669"/>
    <property type="project" value="TreeGrafter"/>
</dbReference>
<dbReference type="InterPro" id="IPR052543">
    <property type="entry name" value="HTH_Metal-responsive_Reg"/>
</dbReference>
<dbReference type="Gene3D" id="1.10.10.10">
    <property type="entry name" value="Winged helix-like DNA-binding domain superfamily/Winged helix DNA-binding domain"/>
    <property type="match status" value="1"/>
</dbReference>
<dbReference type="GO" id="GO:0032791">
    <property type="term" value="F:lead ion binding"/>
    <property type="evidence" value="ECO:0007669"/>
    <property type="project" value="TreeGrafter"/>
</dbReference>
<dbReference type="NCBIfam" id="NF033788">
    <property type="entry name" value="HTH_metalloreg"/>
    <property type="match status" value="1"/>
</dbReference>
<dbReference type="InterPro" id="IPR036390">
    <property type="entry name" value="WH_DNA-bd_sf"/>
</dbReference>
<dbReference type="GO" id="GO:0097063">
    <property type="term" value="F:cadmium ion sensor activity"/>
    <property type="evidence" value="ECO:0007669"/>
    <property type="project" value="TreeGrafter"/>
</dbReference>
<evidence type="ECO:0000313" key="3">
    <source>
        <dbReference type="Proteomes" id="UP000541033"/>
    </source>
</evidence>
<dbReference type="AlphaFoldDB" id="A0A7X5QYN0"/>
<dbReference type="SMART" id="SM00418">
    <property type="entry name" value="HTH_ARSR"/>
    <property type="match status" value="1"/>
</dbReference>
<reference evidence="2 3" key="1">
    <citation type="submission" date="2020-02" db="EMBL/GenBank/DDBJ databases">
        <title>Sequencing the genomes of 1000 actinobacteria strains.</title>
        <authorList>
            <person name="Klenk H.-P."/>
        </authorList>
    </citation>
    <scope>NUCLEOTIDE SEQUENCE [LARGE SCALE GENOMIC DNA]</scope>
    <source>
        <strain evidence="2 3">DSM 27960</strain>
    </source>
</reference>
<evidence type="ECO:0000259" key="1">
    <source>
        <dbReference type="PROSITE" id="PS50987"/>
    </source>
</evidence>
<dbReference type="PROSITE" id="PS50987">
    <property type="entry name" value="HTH_ARSR_2"/>
    <property type="match status" value="1"/>
</dbReference>
<protein>
    <submittedName>
        <fullName evidence="2">DNA-binding transcriptional ArsR family regulator</fullName>
    </submittedName>
</protein>
<keyword evidence="3" id="KW-1185">Reference proteome</keyword>
<dbReference type="PANTHER" id="PTHR39168">
    <property type="entry name" value="TRANSCRIPTIONAL REGULATOR-RELATED"/>
    <property type="match status" value="1"/>
</dbReference>
<dbReference type="GO" id="GO:0003677">
    <property type="term" value="F:DNA binding"/>
    <property type="evidence" value="ECO:0007669"/>
    <property type="project" value="UniProtKB-KW"/>
</dbReference>
<name>A0A7X5QYN0_9MICO</name>
<comment type="caution">
    <text evidence="2">The sequence shown here is derived from an EMBL/GenBank/DDBJ whole genome shotgun (WGS) entry which is preliminary data.</text>
</comment>
<dbReference type="InterPro" id="IPR001845">
    <property type="entry name" value="HTH_ArsR_DNA-bd_dom"/>
</dbReference>
<dbReference type="InterPro" id="IPR011991">
    <property type="entry name" value="ArsR-like_HTH"/>
</dbReference>
<sequence>MSSRPSLGEVGAAFAEPVRLQILHELLRGAELPAGVLAVRVGVSPSTVSSHLNRLLDAGFVHVVARGRTRLFSIASTDVADAVESLLRLSGEPAVTSLSGQTRRLGMREARSCYDHLAGRTGVAFRELAVARGWVDYSGDGVSLRNLTQLADELGLTIKLSEGRRQDVRLCMDWTEREPHLAGKLGAAVLAAMLNANWLQRRREDRSLRVTSVGESNFVRLGLNRE</sequence>
<evidence type="ECO:0000313" key="2">
    <source>
        <dbReference type="EMBL" id="NIH52396.1"/>
    </source>
</evidence>
<dbReference type="GO" id="GO:0046686">
    <property type="term" value="P:response to cadmium ion"/>
    <property type="evidence" value="ECO:0007669"/>
    <property type="project" value="TreeGrafter"/>
</dbReference>
<dbReference type="Pfam" id="PF12840">
    <property type="entry name" value="HTH_20"/>
    <property type="match status" value="1"/>
</dbReference>
<organism evidence="2 3">
    <name type="scientific">Lysinibacter cavernae</name>
    <dbReference type="NCBI Taxonomy" id="1640652"/>
    <lineage>
        <taxon>Bacteria</taxon>
        <taxon>Bacillati</taxon>
        <taxon>Actinomycetota</taxon>
        <taxon>Actinomycetes</taxon>
        <taxon>Micrococcales</taxon>
        <taxon>Microbacteriaceae</taxon>
        <taxon>Lysinibacter</taxon>
    </lineage>
</organism>
<dbReference type="CDD" id="cd00090">
    <property type="entry name" value="HTH_ARSR"/>
    <property type="match status" value="1"/>
</dbReference>
<dbReference type="Proteomes" id="UP000541033">
    <property type="component" value="Unassembled WGS sequence"/>
</dbReference>
<dbReference type="EMBL" id="JAAMOX010000001">
    <property type="protein sequence ID" value="NIH52396.1"/>
    <property type="molecule type" value="Genomic_DNA"/>
</dbReference>
<keyword evidence="2" id="KW-0238">DNA-binding</keyword>